<dbReference type="Proteomes" id="UP000002019">
    <property type="component" value="Chromosome"/>
</dbReference>
<keyword evidence="3" id="KW-1003">Cell membrane</keyword>
<evidence type="ECO:0000313" key="9">
    <source>
        <dbReference type="EMBL" id="CAO81390.1"/>
    </source>
</evidence>
<evidence type="ECO:0000256" key="4">
    <source>
        <dbReference type="ARBA" id="ARBA00022692"/>
    </source>
</evidence>
<dbReference type="RefSeq" id="WP_015425248.1">
    <property type="nucleotide sequence ID" value="NC_020449.1"/>
</dbReference>
<keyword evidence="4 7" id="KW-0812">Transmembrane</keyword>
<dbReference type="EMBL" id="CU466930">
    <property type="protein sequence ID" value="CAO81390.1"/>
    <property type="molecule type" value="Genomic_DNA"/>
</dbReference>
<feature type="domain" description="ABC transmembrane type-1" evidence="8">
    <location>
        <begin position="55"/>
        <end position="235"/>
    </location>
</feature>
<sequence>MKSRQIILPLLFFVVLVLLWQFISTKGVIAFWVVPSPQQVIQVFINYPGLIWHHLKPTLIEAISGLLISIVLGSITAIAMNLSRLIKQIIYPYLIISQTVPIIAVAPLLIIWFGYGISAKIFAVVLMCFFPIALGLYDGFRSVSIDQIRLLTSMGATPYKIFRLLKIPSALPNFFTGLKLSATYSVMGAVIGEWLGGTSGLGIYMTRATNVHQTAHIFAVIIVFVAVSLALFGIVALLDRILLKWKYHPIDEYLEPEKK</sequence>
<dbReference type="GO" id="GO:0055085">
    <property type="term" value="P:transmembrane transport"/>
    <property type="evidence" value="ECO:0007669"/>
    <property type="project" value="InterPro"/>
</dbReference>
<feature type="transmembrane region" description="Helical" evidence="7">
    <location>
        <begin position="62"/>
        <end position="82"/>
    </location>
</feature>
<evidence type="ECO:0000256" key="1">
    <source>
        <dbReference type="ARBA" id="ARBA00004651"/>
    </source>
</evidence>
<protein>
    <submittedName>
        <fullName evidence="9">Hydroxymethylpyrimidine transport system permease protein</fullName>
    </submittedName>
</protein>
<dbReference type="AlphaFoldDB" id="B0VES2"/>
<dbReference type="eggNOG" id="COG0600">
    <property type="taxonomic scope" value="Bacteria"/>
</dbReference>
<organism evidence="9 10">
    <name type="scientific">Cloacimonas acidaminovorans (strain Evry)</name>
    <dbReference type="NCBI Taxonomy" id="459349"/>
    <lineage>
        <taxon>Bacteria</taxon>
        <taxon>Pseudomonadati</taxon>
        <taxon>Candidatus Cloacimonadota</taxon>
        <taxon>Candidatus Cloacimonadia</taxon>
        <taxon>Candidatus Cloacimonadales</taxon>
        <taxon>Candidatus Cloacimonadaceae</taxon>
        <taxon>Candidatus Cloacimonas</taxon>
    </lineage>
</organism>
<reference evidence="9 10" key="1">
    <citation type="journal article" date="2008" name="J. Bacteriol.">
        <title>'Candidatus Cloacamonas acidaminovorans': genome sequence reconstruction provides a first glimpse of a new bacterial division.</title>
        <authorList>
            <person name="Pelletier E."/>
            <person name="Kreimeyer A."/>
            <person name="Bocs S."/>
            <person name="Rouy Z."/>
            <person name="Gyapay G."/>
            <person name="Chouari R."/>
            <person name="Riviere D."/>
            <person name="Ganesan A."/>
            <person name="Daegelen P."/>
            <person name="Sghir A."/>
            <person name="Cohen G.N."/>
            <person name="Medigue C."/>
            <person name="Weissenbach J."/>
            <person name="Le Paslier D."/>
        </authorList>
    </citation>
    <scope>NUCLEOTIDE SEQUENCE [LARGE SCALE GENOMIC DNA]</scope>
    <source>
        <strain evidence="10">Evry</strain>
    </source>
</reference>
<feature type="transmembrane region" description="Helical" evidence="7">
    <location>
        <begin position="7"/>
        <end position="34"/>
    </location>
</feature>
<gene>
    <name evidence="9" type="ordered locus">CLOAM1543</name>
</gene>
<dbReference type="Gene3D" id="1.10.3720.10">
    <property type="entry name" value="MetI-like"/>
    <property type="match status" value="1"/>
</dbReference>
<comment type="subcellular location">
    <subcellularLocation>
        <location evidence="1 7">Cell membrane</location>
        <topology evidence="1 7">Multi-pass membrane protein</topology>
    </subcellularLocation>
</comment>
<feature type="transmembrane region" description="Helical" evidence="7">
    <location>
        <begin position="215"/>
        <end position="238"/>
    </location>
</feature>
<proteinExistence type="inferred from homology"/>
<dbReference type="KEGG" id="caci:CLOAM1543"/>
<evidence type="ECO:0000256" key="6">
    <source>
        <dbReference type="ARBA" id="ARBA00023136"/>
    </source>
</evidence>
<dbReference type="PROSITE" id="PS50928">
    <property type="entry name" value="ABC_TM1"/>
    <property type="match status" value="1"/>
</dbReference>
<keyword evidence="5 7" id="KW-1133">Transmembrane helix</keyword>
<dbReference type="InterPro" id="IPR035906">
    <property type="entry name" value="MetI-like_sf"/>
</dbReference>
<dbReference type="CDD" id="cd06261">
    <property type="entry name" value="TM_PBP2"/>
    <property type="match status" value="1"/>
</dbReference>
<dbReference type="STRING" id="459349.CLOAM1543"/>
<dbReference type="PANTHER" id="PTHR30151">
    <property type="entry name" value="ALKANE SULFONATE ABC TRANSPORTER-RELATED, MEMBRANE SUBUNIT"/>
    <property type="match status" value="1"/>
</dbReference>
<dbReference type="InterPro" id="IPR000515">
    <property type="entry name" value="MetI-like"/>
</dbReference>
<feature type="transmembrane region" description="Helical" evidence="7">
    <location>
        <begin position="170"/>
        <end position="195"/>
    </location>
</feature>
<feature type="transmembrane region" description="Helical" evidence="7">
    <location>
        <begin position="94"/>
        <end position="115"/>
    </location>
</feature>
<evidence type="ECO:0000259" key="8">
    <source>
        <dbReference type="PROSITE" id="PS50928"/>
    </source>
</evidence>
<feature type="transmembrane region" description="Helical" evidence="7">
    <location>
        <begin position="121"/>
        <end position="140"/>
    </location>
</feature>
<comment type="similarity">
    <text evidence="7">Belongs to the binding-protein-dependent transport system permease family.</text>
</comment>
<evidence type="ECO:0000256" key="2">
    <source>
        <dbReference type="ARBA" id="ARBA00022448"/>
    </source>
</evidence>
<dbReference type="HOGENOM" id="CLU_046113_2_1_0"/>
<evidence type="ECO:0000313" key="10">
    <source>
        <dbReference type="Proteomes" id="UP000002019"/>
    </source>
</evidence>
<dbReference type="Pfam" id="PF00528">
    <property type="entry name" value="BPD_transp_1"/>
    <property type="match status" value="1"/>
</dbReference>
<accession>B0VES2</accession>
<dbReference type="SUPFAM" id="SSF161098">
    <property type="entry name" value="MetI-like"/>
    <property type="match status" value="1"/>
</dbReference>
<evidence type="ECO:0000256" key="7">
    <source>
        <dbReference type="RuleBase" id="RU363032"/>
    </source>
</evidence>
<evidence type="ECO:0000256" key="3">
    <source>
        <dbReference type="ARBA" id="ARBA00022475"/>
    </source>
</evidence>
<keyword evidence="10" id="KW-1185">Reference proteome</keyword>
<keyword evidence="6 7" id="KW-0472">Membrane</keyword>
<evidence type="ECO:0000256" key="5">
    <source>
        <dbReference type="ARBA" id="ARBA00022989"/>
    </source>
</evidence>
<name>B0VES2_CLOAI</name>
<dbReference type="PANTHER" id="PTHR30151:SF20">
    <property type="entry name" value="ABC TRANSPORTER PERMEASE PROTEIN HI_0355-RELATED"/>
    <property type="match status" value="1"/>
</dbReference>
<dbReference type="GO" id="GO:0005886">
    <property type="term" value="C:plasma membrane"/>
    <property type="evidence" value="ECO:0007669"/>
    <property type="project" value="UniProtKB-SubCell"/>
</dbReference>
<keyword evidence="2 7" id="KW-0813">Transport</keyword>
<dbReference type="OrthoDB" id="9786495at2"/>